<dbReference type="SUPFAM" id="SSF81606">
    <property type="entry name" value="PP2C-like"/>
    <property type="match status" value="1"/>
</dbReference>
<dbReference type="SMART" id="SM00331">
    <property type="entry name" value="PP2C_SIG"/>
    <property type="match status" value="1"/>
</dbReference>
<sequence length="245" mass="25986">MDNLDFAAVTHAGSVKQVNEDSVLARPPVFAVADGISGCQRGEIASGLVLRTLARLADESDLTPDTVAAAVADAHAGVLESQTRDHHRAATTVCGAVALEIGEVAYWVVFNAGDSRLYRQLAPGEALEQVSVDHSHVQELVTAGVITPEEAELHPERHVITRAVGSRAGCRPDYWLVPMVPGERMLICTDGLLRDVEFDRIESIVGGEGSPEETVQSLLDLALAAGARDNVSVVVVDVNDAPVRV</sequence>
<name>A0ABZ3FIM6_9ACTN</name>
<dbReference type="PROSITE" id="PS51746">
    <property type="entry name" value="PPM_2"/>
    <property type="match status" value="1"/>
</dbReference>
<evidence type="ECO:0000259" key="1">
    <source>
        <dbReference type="PROSITE" id="PS51746"/>
    </source>
</evidence>
<evidence type="ECO:0000313" key="3">
    <source>
        <dbReference type="Proteomes" id="UP001442841"/>
    </source>
</evidence>
<accession>A0ABZ3FIM6</accession>
<dbReference type="SMART" id="SM00332">
    <property type="entry name" value="PP2Cc"/>
    <property type="match status" value="1"/>
</dbReference>
<proteinExistence type="predicted"/>
<organism evidence="2 3">
    <name type="scientific">Ammonicoccus fulvus</name>
    <dbReference type="NCBI Taxonomy" id="3138240"/>
    <lineage>
        <taxon>Bacteria</taxon>
        <taxon>Bacillati</taxon>
        <taxon>Actinomycetota</taxon>
        <taxon>Actinomycetes</taxon>
        <taxon>Propionibacteriales</taxon>
        <taxon>Propionibacteriaceae</taxon>
        <taxon>Ammonicoccus</taxon>
    </lineage>
</organism>
<reference evidence="2 3" key="1">
    <citation type="submission" date="2024-04" db="EMBL/GenBank/DDBJ databases">
        <title>Isolation of an actinomycete strain from pig manure.</title>
        <authorList>
            <person name="Gong T."/>
            <person name="Yu Z."/>
            <person name="An M."/>
            <person name="Wei C."/>
            <person name="Yang W."/>
            <person name="Liu L."/>
        </authorList>
    </citation>
    <scope>NUCLEOTIDE SEQUENCE [LARGE SCALE GENOMIC DNA]</scope>
    <source>
        <strain evidence="2 3">ZF39</strain>
    </source>
</reference>
<protein>
    <submittedName>
        <fullName evidence="2">Protein phosphatase 2C domain-containing protein</fullName>
    </submittedName>
</protein>
<feature type="domain" description="PPM-type phosphatase" evidence="1">
    <location>
        <begin position="5"/>
        <end position="238"/>
    </location>
</feature>
<dbReference type="InterPro" id="IPR001932">
    <property type="entry name" value="PPM-type_phosphatase-like_dom"/>
</dbReference>
<dbReference type="InterPro" id="IPR036457">
    <property type="entry name" value="PPM-type-like_dom_sf"/>
</dbReference>
<dbReference type="Proteomes" id="UP001442841">
    <property type="component" value="Chromosome"/>
</dbReference>
<gene>
    <name evidence="2" type="ORF">AADG42_00665</name>
</gene>
<evidence type="ECO:0000313" key="2">
    <source>
        <dbReference type="EMBL" id="XAN05878.1"/>
    </source>
</evidence>
<dbReference type="EMBL" id="CP154795">
    <property type="protein sequence ID" value="XAN05878.1"/>
    <property type="molecule type" value="Genomic_DNA"/>
</dbReference>
<dbReference type="Gene3D" id="3.60.40.10">
    <property type="entry name" value="PPM-type phosphatase domain"/>
    <property type="match status" value="1"/>
</dbReference>
<dbReference type="RefSeq" id="WP_425307313.1">
    <property type="nucleotide sequence ID" value="NZ_CP154795.1"/>
</dbReference>
<dbReference type="Pfam" id="PF13672">
    <property type="entry name" value="PP2C_2"/>
    <property type="match status" value="1"/>
</dbReference>
<keyword evidence="3" id="KW-1185">Reference proteome</keyword>